<keyword evidence="6" id="KW-0539">Nucleus</keyword>
<dbReference type="PANTHER" id="PTHR15272:SF0">
    <property type="entry name" value="CHROMATIN ASSEMBLY FACTOR 1 SUBUNIT A"/>
    <property type="match status" value="1"/>
</dbReference>
<feature type="region of interest" description="Disordered" evidence="7">
    <location>
        <begin position="483"/>
        <end position="523"/>
    </location>
</feature>
<feature type="compositionally biased region" description="Basic and acidic residues" evidence="7">
    <location>
        <begin position="214"/>
        <end position="259"/>
    </location>
</feature>
<feature type="domain" description="Chromatin assembly factor 1 subunit A dimerization" evidence="9">
    <location>
        <begin position="450"/>
        <end position="521"/>
    </location>
</feature>
<evidence type="ECO:0000256" key="1">
    <source>
        <dbReference type="ARBA" id="ARBA00004123"/>
    </source>
</evidence>
<accession>A0A9N9QGK3</accession>
<dbReference type="Pfam" id="PF12253">
    <property type="entry name" value="CAF1A_dimeriz"/>
    <property type="match status" value="1"/>
</dbReference>
<keyword evidence="3" id="KW-0227">DNA damage</keyword>
<keyword evidence="11" id="KW-1185">Reference proteome</keyword>
<feature type="compositionally biased region" description="Basic and acidic residues" evidence="7">
    <location>
        <begin position="181"/>
        <end position="202"/>
    </location>
</feature>
<name>A0A9N9QGK3_9CUCU</name>
<keyword evidence="4" id="KW-0143">Chaperone</keyword>
<dbReference type="InterPro" id="IPR022043">
    <property type="entry name" value="CAF1A_DD"/>
</dbReference>
<evidence type="ECO:0000256" key="2">
    <source>
        <dbReference type="ARBA" id="ARBA00022705"/>
    </source>
</evidence>
<feature type="region of interest" description="Disordered" evidence="7">
    <location>
        <begin position="271"/>
        <end position="326"/>
    </location>
</feature>
<dbReference type="GO" id="GO:0006281">
    <property type="term" value="P:DNA repair"/>
    <property type="evidence" value="ECO:0007669"/>
    <property type="project" value="UniProtKB-KW"/>
</dbReference>
<protein>
    <recommendedName>
        <fullName evidence="12">Chromatin assembly factor 1 subunit A</fullName>
    </recommendedName>
</protein>
<dbReference type="Pfam" id="PF11600">
    <property type="entry name" value="CAF1A_acidic"/>
    <property type="match status" value="1"/>
</dbReference>
<feature type="region of interest" description="Disordered" evidence="7">
    <location>
        <begin position="39"/>
        <end position="95"/>
    </location>
</feature>
<feature type="domain" description="Chromatin assembly factor 1 p150 subunit acidic region" evidence="8">
    <location>
        <begin position="222"/>
        <end position="367"/>
    </location>
</feature>
<evidence type="ECO:0000259" key="8">
    <source>
        <dbReference type="Pfam" id="PF11600"/>
    </source>
</evidence>
<dbReference type="GO" id="GO:0033186">
    <property type="term" value="C:CAF-1 complex"/>
    <property type="evidence" value="ECO:0007669"/>
    <property type="project" value="TreeGrafter"/>
</dbReference>
<gene>
    <name evidence="10" type="ORF">CEUTPL_LOCUS10003</name>
</gene>
<dbReference type="GO" id="GO:0006334">
    <property type="term" value="P:nucleosome assembly"/>
    <property type="evidence" value="ECO:0007669"/>
    <property type="project" value="TreeGrafter"/>
</dbReference>
<dbReference type="EMBL" id="OU892281">
    <property type="protein sequence ID" value="CAG9769494.1"/>
    <property type="molecule type" value="Genomic_DNA"/>
</dbReference>
<feature type="compositionally biased region" description="Basic residues" evidence="7">
    <location>
        <begin position="43"/>
        <end position="60"/>
    </location>
</feature>
<evidence type="ECO:0000256" key="7">
    <source>
        <dbReference type="SAM" id="MobiDB-lite"/>
    </source>
</evidence>
<organism evidence="10 11">
    <name type="scientific">Ceutorhynchus assimilis</name>
    <name type="common">cabbage seed weevil</name>
    <dbReference type="NCBI Taxonomy" id="467358"/>
    <lineage>
        <taxon>Eukaryota</taxon>
        <taxon>Metazoa</taxon>
        <taxon>Ecdysozoa</taxon>
        <taxon>Arthropoda</taxon>
        <taxon>Hexapoda</taxon>
        <taxon>Insecta</taxon>
        <taxon>Pterygota</taxon>
        <taxon>Neoptera</taxon>
        <taxon>Endopterygota</taxon>
        <taxon>Coleoptera</taxon>
        <taxon>Polyphaga</taxon>
        <taxon>Cucujiformia</taxon>
        <taxon>Curculionidae</taxon>
        <taxon>Ceutorhynchinae</taxon>
        <taxon>Ceutorhynchus</taxon>
    </lineage>
</organism>
<feature type="region of interest" description="Disordered" evidence="7">
    <location>
        <begin position="143"/>
        <end position="259"/>
    </location>
</feature>
<evidence type="ECO:0008006" key="12">
    <source>
        <dbReference type="Google" id="ProtNLM"/>
    </source>
</evidence>
<sequence length="719" mass="84233">MFRLWAASNLLQGSTRRTWNCVINFATLFRNKFNYLTDTNMPRSRKRHHSRSRSKTRSRSHSPPERVPDKIKKPISNEKDGKRRRLDEAVDSPLQKRSVSENLKARFWSLAGADDLPTMLGLTSLTKHIFSSSDLDTIQRVEDVQEPATTSSEEPEASSRNLTQNDNEKAMEVDTSVEVVGNDKEGKSISESDIVDDKKDKLMSTPKKGLTPRQLEKLLESEKKKQQKIREREEREKQKQDEKAKILAEKQKLKEQKEAERQKILEEKQKQLELKQKEKEQKEEQKRKEREEKEEQKKREREEKELKRKEKEELEKKIEEKNKEKQQKSVALFVNFFKKSEPEGKENKSETTNYSNFMPFAVKSDMRLPPARRNPLSIEDKHKLDLALENKTENILYLQELKNGKICIGKSTKTWPYEDSTDEVMIVEEDKALGEKICDTTSEVRKMKAKFLHFVENRRPAYFGTWRKNSKFIKPRKPFEQDTEYFNYEEDSDDDWEEEEQGESLDISGDEEEKDTENDENDYEIDNDLFVPHGHLSDDEIDDEEGARLSPESLKQKLKLLKDEFDVDIKSKTHKLKPRSVGAVWMNKQGDNIDGPIYRYLSPFLDIFDEAKRIIKRSEIFASPTEKKKVKLSELPAEHIPHFLKIIHGNVNKKIKVVEEFLTFMTNSGHNVDVSKACLTRFIKKSAQYKRGAADGPMKNKFGWFVKDDVKEKYNVNLD</sequence>
<feature type="compositionally biased region" description="Basic and acidic residues" evidence="7">
    <location>
        <begin position="62"/>
        <end position="88"/>
    </location>
</feature>
<keyword evidence="2" id="KW-0235">DNA replication</keyword>
<evidence type="ECO:0000256" key="3">
    <source>
        <dbReference type="ARBA" id="ARBA00022763"/>
    </source>
</evidence>
<dbReference type="Proteomes" id="UP001152799">
    <property type="component" value="Chromosome 5"/>
</dbReference>
<comment type="subcellular location">
    <subcellularLocation>
        <location evidence="1">Nucleus</location>
    </subcellularLocation>
</comment>
<dbReference type="OrthoDB" id="79480at2759"/>
<dbReference type="InterPro" id="IPR021644">
    <property type="entry name" value="CAF-1_p150_acidic"/>
</dbReference>
<evidence type="ECO:0000259" key="9">
    <source>
        <dbReference type="Pfam" id="PF12253"/>
    </source>
</evidence>
<evidence type="ECO:0000256" key="4">
    <source>
        <dbReference type="ARBA" id="ARBA00023186"/>
    </source>
</evidence>
<keyword evidence="5" id="KW-0234">DNA repair</keyword>
<dbReference type="AlphaFoldDB" id="A0A9N9QGK3"/>
<evidence type="ECO:0000256" key="6">
    <source>
        <dbReference type="ARBA" id="ARBA00023242"/>
    </source>
</evidence>
<proteinExistence type="predicted"/>
<reference evidence="10" key="1">
    <citation type="submission" date="2022-01" db="EMBL/GenBank/DDBJ databases">
        <authorList>
            <person name="King R."/>
        </authorList>
    </citation>
    <scope>NUCLEOTIDE SEQUENCE</scope>
</reference>
<dbReference type="GO" id="GO:0005634">
    <property type="term" value="C:nucleus"/>
    <property type="evidence" value="ECO:0007669"/>
    <property type="project" value="UniProtKB-SubCell"/>
</dbReference>
<evidence type="ECO:0000256" key="5">
    <source>
        <dbReference type="ARBA" id="ARBA00023204"/>
    </source>
</evidence>
<evidence type="ECO:0000313" key="10">
    <source>
        <dbReference type="EMBL" id="CAG9769494.1"/>
    </source>
</evidence>
<dbReference type="GO" id="GO:0006260">
    <property type="term" value="P:DNA replication"/>
    <property type="evidence" value="ECO:0007669"/>
    <property type="project" value="UniProtKB-KW"/>
</dbReference>
<dbReference type="PANTHER" id="PTHR15272">
    <property type="entry name" value="CHROMATIN ASSEMBLY FACTOR 1 SUBUNIT A CAF-1 SUBUNIT A"/>
    <property type="match status" value="1"/>
</dbReference>
<evidence type="ECO:0000313" key="11">
    <source>
        <dbReference type="Proteomes" id="UP001152799"/>
    </source>
</evidence>